<feature type="domain" description="HhH-GPD" evidence="5">
    <location>
        <begin position="133"/>
        <end position="295"/>
    </location>
</feature>
<dbReference type="GO" id="GO:0032131">
    <property type="term" value="F:alkylated DNA binding"/>
    <property type="evidence" value="ECO:0007669"/>
    <property type="project" value="TreeGrafter"/>
</dbReference>
<evidence type="ECO:0000313" key="8">
    <source>
        <dbReference type="Proteomes" id="UP000237082"/>
    </source>
</evidence>
<evidence type="ECO:0000256" key="2">
    <source>
        <dbReference type="ARBA" id="ARBA00012000"/>
    </source>
</evidence>
<dbReference type="EC" id="3.2.2.21" evidence="2"/>
<sequence length="299" mass="32047">MSVIDCDIVLPPGFRPQDILAFHRRDGERLAEQVDEAGLRKGLLWRGLPACLALRFEDGRARLALALDGAADAGDGVALERMGRRMLGLSQPVEDFERQYRNHPQLGGLIAARAGLRVPQTATPFEALAWAITGQQISVAAAVTIRRRMLLLCDCRHSSGLLCHPDAARLAALTADQLGESGFSRAKSRALLALSQAAAAGELPLDAWLDGTPAADVAERLLAVPGIGPWTVSYALLRGYGWLDGSLHGDVAVRKALGMVLGMAEKPDQKQAQDWLGAFSPWRALVAAHLWALLQAGGF</sequence>
<dbReference type="InterPro" id="IPR051912">
    <property type="entry name" value="Alkylbase_DNA_Glycosylase/TA"/>
</dbReference>
<dbReference type="GO" id="GO:0005737">
    <property type="term" value="C:cytoplasm"/>
    <property type="evidence" value="ECO:0007669"/>
    <property type="project" value="TreeGrafter"/>
</dbReference>
<dbReference type="Pfam" id="PF00730">
    <property type="entry name" value="HhH-GPD"/>
    <property type="match status" value="1"/>
</dbReference>
<dbReference type="OrthoDB" id="9811249at2"/>
<dbReference type="Gene3D" id="3.30.310.20">
    <property type="entry name" value="DNA-3-methyladenine glycosylase AlkA, N-terminal domain"/>
    <property type="match status" value="1"/>
</dbReference>
<evidence type="ECO:0000259" key="6">
    <source>
        <dbReference type="SMART" id="SM01009"/>
    </source>
</evidence>
<dbReference type="InterPro" id="IPR003265">
    <property type="entry name" value="HhH-GPD_domain"/>
</dbReference>
<dbReference type="Gene3D" id="1.10.340.30">
    <property type="entry name" value="Hypothetical protein, domain 2"/>
    <property type="match status" value="1"/>
</dbReference>
<dbReference type="GO" id="GO:0006307">
    <property type="term" value="P:DNA alkylation repair"/>
    <property type="evidence" value="ECO:0007669"/>
    <property type="project" value="TreeGrafter"/>
</dbReference>
<dbReference type="GO" id="GO:0008725">
    <property type="term" value="F:DNA-3-methyladenine glycosylase activity"/>
    <property type="evidence" value="ECO:0007669"/>
    <property type="project" value="TreeGrafter"/>
</dbReference>
<dbReference type="EMBL" id="PQWB01000025">
    <property type="protein sequence ID" value="POZ62706.1"/>
    <property type="molecule type" value="Genomic_DNA"/>
</dbReference>
<dbReference type="GO" id="GO:0043916">
    <property type="term" value="F:DNA-7-methylguanine glycosylase activity"/>
    <property type="evidence" value="ECO:0007669"/>
    <property type="project" value="TreeGrafter"/>
</dbReference>
<organism evidence="7 8">
    <name type="scientific">Chromobacterium alticapitis</name>
    <dbReference type="NCBI Taxonomy" id="2073169"/>
    <lineage>
        <taxon>Bacteria</taxon>
        <taxon>Pseudomonadati</taxon>
        <taxon>Pseudomonadota</taxon>
        <taxon>Betaproteobacteria</taxon>
        <taxon>Neisseriales</taxon>
        <taxon>Chromobacteriaceae</taxon>
        <taxon>Chromobacterium</taxon>
    </lineage>
</organism>
<feature type="domain" description="DNA-3-methyladenine glycosylase AlkA N-terminal" evidence="6">
    <location>
        <begin position="7"/>
        <end position="123"/>
    </location>
</feature>
<keyword evidence="8" id="KW-1185">Reference proteome</keyword>
<reference evidence="8" key="1">
    <citation type="submission" date="2018-02" db="EMBL/GenBank/DDBJ databases">
        <authorList>
            <person name="O'Hara-Hanley K."/>
            <person name="Soby S."/>
        </authorList>
    </citation>
    <scope>NUCLEOTIDE SEQUENCE [LARGE SCALE GENOMIC DNA]</scope>
    <source>
        <strain evidence="8">MWU14-2602</strain>
    </source>
</reference>
<evidence type="ECO:0000259" key="5">
    <source>
        <dbReference type="SMART" id="SM00478"/>
    </source>
</evidence>
<dbReference type="PANTHER" id="PTHR43003">
    <property type="entry name" value="DNA-3-METHYLADENINE GLYCOSYLASE"/>
    <property type="match status" value="1"/>
</dbReference>
<comment type="catalytic activity">
    <reaction evidence="1">
        <text>Hydrolysis of alkylated DNA, releasing 3-methyladenine, 3-methylguanine, 7-methylguanine and 7-methyladenine.</text>
        <dbReference type="EC" id="3.2.2.21"/>
    </reaction>
</comment>
<dbReference type="InterPro" id="IPR011257">
    <property type="entry name" value="DNA_glycosylase"/>
</dbReference>
<evidence type="ECO:0000313" key="7">
    <source>
        <dbReference type="EMBL" id="POZ62706.1"/>
    </source>
</evidence>
<accession>A0A2S5DHZ1</accession>
<dbReference type="SMART" id="SM00478">
    <property type="entry name" value="ENDO3c"/>
    <property type="match status" value="1"/>
</dbReference>
<evidence type="ECO:0000256" key="4">
    <source>
        <dbReference type="ARBA" id="ARBA00023204"/>
    </source>
</evidence>
<evidence type="ECO:0000256" key="3">
    <source>
        <dbReference type="ARBA" id="ARBA00022763"/>
    </source>
</evidence>
<comment type="caution">
    <text evidence="7">The sequence shown here is derived from an EMBL/GenBank/DDBJ whole genome shotgun (WGS) entry which is preliminary data.</text>
</comment>
<dbReference type="Proteomes" id="UP000237082">
    <property type="component" value="Unassembled WGS sequence"/>
</dbReference>
<dbReference type="AlphaFoldDB" id="A0A2S5DHZ1"/>
<evidence type="ECO:0000256" key="1">
    <source>
        <dbReference type="ARBA" id="ARBA00000086"/>
    </source>
</evidence>
<proteinExistence type="predicted"/>
<dbReference type="GO" id="GO:0006285">
    <property type="term" value="P:base-excision repair, AP site formation"/>
    <property type="evidence" value="ECO:0007669"/>
    <property type="project" value="TreeGrafter"/>
</dbReference>
<dbReference type="SUPFAM" id="SSF48150">
    <property type="entry name" value="DNA-glycosylase"/>
    <property type="match status" value="1"/>
</dbReference>
<dbReference type="InterPro" id="IPR037046">
    <property type="entry name" value="AlkA_N_sf"/>
</dbReference>
<dbReference type="InterPro" id="IPR010316">
    <property type="entry name" value="AlkA_N"/>
</dbReference>
<protein>
    <recommendedName>
        <fullName evidence="2">DNA-3-methyladenine glycosylase II</fullName>
        <ecNumber evidence="2">3.2.2.21</ecNumber>
    </recommendedName>
</protein>
<keyword evidence="3" id="KW-0227">DNA damage</keyword>
<dbReference type="PANTHER" id="PTHR43003:SF13">
    <property type="entry name" value="DNA-3-METHYLADENINE GLYCOSYLASE 2"/>
    <property type="match status" value="1"/>
</dbReference>
<gene>
    <name evidence="7" type="ORF">C2I19_07080</name>
</gene>
<dbReference type="GO" id="GO:0032993">
    <property type="term" value="C:protein-DNA complex"/>
    <property type="evidence" value="ECO:0007669"/>
    <property type="project" value="TreeGrafter"/>
</dbReference>
<name>A0A2S5DHZ1_9NEIS</name>
<dbReference type="SMART" id="SM01009">
    <property type="entry name" value="AlkA_N"/>
    <property type="match status" value="1"/>
</dbReference>
<keyword evidence="4" id="KW-0234">DNA repair</keyword>
<dbReference type="RefSeq" id="WP_103902014.1">
    <property type="nucleotide sequence ID" value="NZ_PQWB01000025.1"/>
</dbReference>